<dbReference type="InterPro" id="IPR007076">
    <property type="entry name" value="TfoX_N"/>
</dbReference>
<evidence type="ECO:0000313" key="3">
    <source>
        <dbReference type="Proteomes" id="UP001165366"/>
    </source>
</evidence>
<feature type="domain" description="TfoX N-terminal" evidence="1">
    <location>
        <begin position="13"/>
        <end position="102"/>
    </location>
</feature>
<keyword evidence="3" id="KW-1185">Reference proteome</keyword>
<dbReference type="Gene3D" id="3.30.1460.30">
    <property type="entry name" value="YgaC/TfoX-N like chaperone"/>
    <property type="match status" value="1"/>
</dbReference>
<sequence>MSFDKGLAQRIREYLQDYPDLEEKKMFGGLCFMISRHMCCGIIEDKLMARVGPEQYESLLERDHTLKMDFTGKPMKGMIFEESQGLNTDEKLKKWLDFCIEFINTLPPKK</sequence>
<dbReference type="Pfam" id="PF04993">
    <property type="entry name" value="TfoX_N"/>
    <property type="match status" value="1"/>
</dbReference>
<gene>
    <name evidence="2" type="ORF">L6773_14885</name>
</gene>
<protein>
    <submittedName>
        <fullName evidence="2">TfoX/Sxy family protein</fullName>
    </submittedName>
</protein>
<dbReference type="EMBL" id="JAKLWS010000022">
    <property type="protein sequence ID" value="MCG2589864.1"/>
    <property type="molecule type" value="Genomic_DNA"/>
</dbReference>
<proteinExistence type="predicted"/>
<dbReference type="Proteomes" id="UP001165366">
    <property type="component" value="Unassembled WGS sequence"/>
</dbReference>
<evidence type="ECO:0000259" key="1">
    <source>
        <dbReference type="Pfam" id="PF04993"/>
    </source>
</evidence>
<comment type="caution">
    <text evidence="2">The sequence shown here is derived from an EMBL/GenBank/DDBJ whole genome shotgun (WGS) entry which is preliminary data.</text>
</comment>
<name>A0ABS9KG76_9BACT</name>
<dbReference type="SUPFAM" id="SSF159894">
    <property type="entry name" value="YgaC/TfoX-N like"/>
    <property type="match status" value="1"/>
</dbReference>
<evidence type="ECO:0000313" key="2">
    <source>
        <dbReference type="EMBL" id="MCG2589864.1"/>
    </source>
</evidence>
<organism evidence="2 3">
    <name type="scientific">Rhodohalobacter sulfatireducens</name>
    <dbReference type="NCBI Taxonomy" id="2911366"/>
    <lineage>
        <taxon>Bacteria</taxon>
        <taxon>Pseudomonadati</taxon>
        <taxon>Balneolota</taxon>
        <taxon>Balneolia</taxon>
        <taxon>Balneolales</taxon>
        <taxon>Balneolaceae</taxon>
        <taxon>Rhodohalobacter</taxon>
    </lineage>
</organism>
<reference evidence="2" key="1">
    <citation type="submission" date="2022-01" db="EMBL/GenBank/DDBJ databases">
        <authorList>
            <person name="Wang Y."/>
        </authorList>
    </citation>
    <scope>NUCLEOTIDE SEQUENCE</scope>
    <source>
        <strain evidence="2">WB101</strain>
    </source>
</reference>
<dbReference type="RefSeq" id="WP_237855222.1">
    <property type="nucleotide sequence ID" value="NZ_JAKLWS010000022.1"/>
</dbReference>
<reference evidence="2" key="2">
    <citation type="submission" date="2024-05" db="EMBL/GenBank/DDBJ databases">
        <title>Rhodohalobacter halophilus gen. nov., sp. nov., a moderately halophilic member of the family Balneolaceae.</title>
        <authorList>
            <person name="Xia J."/>
        </authorList>
    </citation>
    <scope>NUCLEOTIDE SEQUENCE</scope>
    <source>
        <strain evidence="2">WB101</strain>
    </source>
</reference>
<accession>A0ABS9KG76</accession>